<comment type="caution">
    <text evidence="3">The sequence shown here is derived from an EMBL/GenBank/DDBJ whole genome shotgun (WGS) entry which is preliminary data.</text>
</comment>
<dbReference type="Pfam" id="PF07171">
    <property type="entry name" value="MlrC_C"/>
    <property type="match status" value="1"/>
</dbReference>
<dbReference type="InterPro" id="IPR015995">
    <property type="entry name" value="MlrC_N"/>
</dbReference>
<feature type="domain" description="Microcystin LR degradation protein MlrC C-terminal" evidence="1">
    <location>
        <begin position="302"/>
        <end position="481"/>
    </location>
</feature>
<evidence type="ECO:0000313" key="3">
    <source>
        <dbReference type="EMBL" id="MBB5037629.1"/>
    </source>
</evidence>
<feature type="domain" description="Microcystin LR degradation protein MlrC N-terminal" evidence="2">
    <location>
        <begin position="6"/>
        <end position="285"/>
    </location>
</feature>
<gene>
    <name evidence="3" type="ORF">HNQ64_001878</name>
</gene>
<evidence type="ECO:0000259" key="1">
    <source>
        <dbReference type="Pfam" id="PF07171"/>
    </source>
</evidence>
<keyword evidence="4" id="KW-1185">Reference proteome</keyword>
<dbReference type="InterPro" id="IPR010799">
    <property type="entry name" value="MlrC_C"/>
</dbReference>
<organism evidence="3 4">
    <name type="scientific">Prosthecobacter dejongeii</name>
    <dbReference type="NCBI Taxonomy" id="48465"/>
    <lineage>
        <taxon>Bacteria</taxon>
        <taxon>Pseudomonadati</taxon>
        <taxon>Verrucomicrobiota</taxon>
        <taxon>Verrucomicrobiia</taxon>
        <taxon>Verrucomicrobiales</taxon>
        <taxon>Verrucomicrobiaceae</taxon>
        <taxon>Prosthecobacter</taxon>
    </lineage>
</organism>
<evidence type="ECO:0000259" key="2">
    <source>
        <dbReference type="Pfam" id="PF07364"/>
    </source>
</evidence>
<accession>A0A7W7YK65</accession>
<proteinExistence type="predicted"/>
<dbReference type="EMBL" id="JACHIF010000003">
    <property type="protein sequence ID" value="MBB5037629.1"/>
    <property type="molecule type" value="Genomic_DNA"/>
</dbReference>
<reference evidence="3 4" key="1">
    <citation type="submission" date="2020-08" db="EMBL/GenBank/DDBJ databases">
        <title>Genomic Encyclopedia of Type Strains, Phase IV (KMG-IV): sequencing the most valuable type-strain genomes for metagenomic binning, comparative biology and taxonomic classification.</title>
        <authorList>
            <person name="Goeker M."/>
        </authorList>
    </citation>
    <scope>NUCLEOTIDE SEQUENCE [LARGE SCALE GENOMIC DNA]</scope>
    <source>
        <strain evidence="3 4">DSM 12251</strain>
    </source>
</reference>
<dbReference type="Proteomes" id="UP000534294">
    <property type="component" value="Unassembled WGS sequence"/>
</dbReference>
<dbReference type="Pfam" id="PF07364">
    <property type="entry name" value="DUF1485"/>
    <property type="match status" value="1"/>
</dbReference>
<sequence>MSRPPRILLAGLFHETHTFLEGTTALEDFTLRRGDEVLALKGDASPFGGVLDLAVEFGWEILPMVDYRAQPSALVEDLVIEAFWADFQEHAGPHLTAGVDGIFLVLHGAMVSQSYDDVEGELLQRLRALPGAGHLPIFGVFDLHANFTARMAALSDCLVAYRQNPHTDAREAACDAARLMQRCLTGGEQPNQQFAHPPLMWPPTGTGTASEPMLSLEAMAREMEQEPGIWAVNVVAGFSFADTPDTGVSFVIAATVDASAHLKKLCDTAWSLRSLGNATEPALSEVIGGLTTPAEGLTVVVEPSDNIGGGAPGDGTGLMRAFIHWRVPNCAVCIADAEAVATVSKYRTGDRVMVSIGGKGSRLDAGPVEIEVEVVSHSTGEFTLEDEQSHLASMSGGHFSMGPCAVVRHKELTILLTSIKTPPFDLGQWRSQGLEPQDFSVIGVKAAVAHRRAYDPIATRMIWVHTAGPCTSHLSTLPFQKVTRPIYPLDDMA</sequence>
<dbReference type="RefSeq" id="WP_184207700.1">
    <property type="nucleotide sequence ID" value="NZ_JACHIF010000003.1"/>
</dbReference>
<name>A0A7W7YK65_9BACT</name>
<evidence type="ECO:0000313" key="4">
    <source>
        <dbReference type="Proteomes" id="UP000534294"/>
    </source>
</evidence>
<protein>
    <submittedName>
        <fullName evidence="3">Microcystin degradation protein MlrC</fullName>
    </submittedName>
</protein>
<dbReference type="AlphaFoldDB" id="A0A7W7YK65"/>